<protein>
    <submittedName>
        <fullName evidence="7">Glycosyl hydrolase family 3 C-terminal domain-containing protein</fullName>
    </submittedName>
</protein>
<reference evidence="7" key="1">
    <citation type="submission" date="2023-06" db="EMBL/GenBank/DDBJ databases">
        <title>Genome-scale phylogeny and comparative genomics of the fungal order Sordariales.</title>
        <authorList>
            <consortium name="Lawrence Berkeley National Laboratory"/>
            <person name="Hensen N."/>
            <person name="Bonometti L."/>
            <person name="Westerberg I."/>
            <person name="Brannstrom I.O."/>
            <person name="Guillou S."/>
            <person name="Cros-Aarteil S."/>
            <person name="Calhoun S."/>
            <person name="Haridas S."/>
            <person name="Kuo A."/>
            <person name="Mondo S."/>
            <person name="Pangilinan J."/>
            <person name="Riley R."/>
            <person name="LaButti K."/>
            <person name="Andreopoulos B."/>
            <person name="Lipzen A."/>
            <person name="Chen C."/>
            <person name="Yanf M."/>
            <person name="Daum C."/>
            <person name="Ng V."/>
            <person name="Clum A."/>
            <person name="Steindorff A."/>
            <person name="Ohm R."/>
            <person name="Martin F."/>
            <person name="Silar P."/>
            <person name="Natvig D."/>
            <person name="Lalanne C."/>
            <person name="Gautier V."/>
            <person name="Ament-velasquez S.L."/>
            <person name="Kruys A."/>
            <person name="Hutchinson M.I."/>
            <person name="Powell A.J."/>
            <person name="Barry K."/>
            <person name="Miller A.N."/>
            <person name="Grigoriev I.V."/>
            <person name="Debuchy R."/>
            <person name="Gladieux P."/>
            <person name="Thoren M.H."/>
            <person name="Johannesson H."/>
        </authorList>
    </citation>
    <scope>NUCLEOTIDE SEQUENCE</scope>
    <source>
        <strain evidence="7">SMH2392-1A</strain>
    </source>
</reference>
<evidence type="ECO:0000256" key="4">
    <source>
        <dbReference type="ARBA" id="ARBA00023295"/>
    </source>
</evidence>
<dbReference type="PANTHER" id="PTHR42721">
    <property type="entry name" value="SUGAR HYDROLASE-RELATED"/>
    <property type="match status" value="1"/>
</dbReference>
<name>A0AA40A4V7_9PEZI</name>
<dbReference type="InterPro" id="IPR013783">
    <property type="entry name" value="Ig-like_fold"/>
</dbReference>
<keyword evidence="2 7" id="KW-0378">Hydrolase</keyword>
<organism evidence="7 8">
    <name type="scientific">Lasiosphaeria miniovina</name>
    <dbReference type="NCBI Taxonomy" id="1954250"/>
    <lineage>
        <taxon>Eukaryota</taxon>
        <taxon>Fungi</taxon>
        <taxon>Dikarya</taxon>
        <taxon>Ascomycota</taxon>
        <taxon>Pezizomycotina</taxon>
        <taxon>Sordariomycetes</taxon>
        <taxon>Sordariomycetidae</taxon>
        <taxon>Sordariales</taxon>
        <taxon>Lasiosphaeriaceae</taxon>
        <taxon>Lasiosphaeria</taxon>
    </lineage>
</organism>
<evidence type="ECO:0000259" key="6">
    <source>
        <dbReference type="SMART" id="SM01217"/>
    </source>
</evidence>
<proteinExistence type="inferred from homology"/>
<dbReference type="GeneID" id="85329111"/>
<dbReference type="Proteomes" id="UP001172101">
    <property type="component" value="Unassembled WGS sequence"/>
</dbReference>
<dbReference type="Pfam" id="PF01915">
    <property type="entry name" value="Glyco_hydro_3_C"/>
    <property type="match status" value="1"/>
</dbReference>
<dbReference type="GO" id="GO:0031222">
    <property type="term" value="P:arabinan catabolic process"/>
    <property type="evidence" value="ECO:0007669"/>
    <property type="project" value="TreeGrafter"/>
</dbReference>
<feature type="region of interest" description="Disordered" evidence="5">
    <location>
        <begin position="421"/>
        <end position="456"/>
    </location>
</feature>
<keyword evidence="4" id="KW-0326">Glycosidase</keyword>
<keyword evidence="8" id="KW-1185">Reference proteome</keyword>
<dbReference type="InterPro" id="IPR036881">
    <property type="entry name" value="Glyco_hydro_3_C_sf"/>
</dbReference>
<accession>A0AA40A4V7</accession>
<dbReference type="InterPro" id="IPR026891">
    <property type="entry name" value="Fn3-like"/>
</dbReference>
<evidence type="ECO:0000256" key="2">
    <source>
        <dbReference type="ARBA" id="ARBA00022801"/>
    </source>
</evidence>
<dbReference type="Pfam" id="PF10551">
    <property type="entry name" value="MULE"/>
    <property type="match status" value="1"/>
</dbReference>
<sequence length="456" mass="49193">MADADEASAYFTPRGLDSRPTGAICRPVWAAKQLGYDVRNTSGPILQSSSSNTAADTWTTAALAAAEGADCILYFGGQDTSVAAEGLDRVSLDWPTAQPTLLAKLAAHDKPLIVVQMGDQLDNTPLLNSNNTGINAILWASWPGQEGGPAIMDLIRGAAAPAGRLPVAQYPSAYTQLAMTDMHLRPDAGASRPGRTYRSFAGAVQPFGFGPHYTTWDITALANCSAPHADLCPLPPLRIRVHNTGARTSDYVALAFTQSAAGPAPHPLKTLAAYGRARAVGAGATVVLDFGWTLASLARHDTDGNTVLYPGTYTVVLDVAPQQAHVFTVTLTGEMAVLDWWPAPPTTGTNNKGLALFQIVHKNHLGKSVSCAFGLIDNEREEGFNWLMDTVNEHREEIGAQRPAVTITDFEKAMRLKLETQERNNKRKTRKKKKITKKKITKKKITKKKITRKKTS</sequence>
<dbReference type="InterPro" id="IPR018289">
    <property type="entry name" value="MULE_transposase_dom"/>
</dbReference>
<dbReference type="GO" id="GO:0046556">
    <property type="term" value="F:alpha-L-arabinofuranosidase activity"/>
    <property type="evidence" value="ECO:0007669"/>
    <property type="project" value="TreeGrafter"/>
</dbReference>
<dbReference type="SMART" id="SM01217">
    <property type="entry name" value="Fn3_like"/>
    <property type="match status" value="1"/>
</dbReference>
<evidence type="ECO:0000256" key="5">
    <source>
        <dbReference type="SAM" id="MobiDB-lite"/>
    </source>
</evidence>
<dbReference type="EMBL" id="JAUIRO010000006">
    <property type="protein sequence ID" value="KAK0709376.1"/>
    <property type="molecule type" value="Genomic_DNA"/>
</dbReference>
<dbReference type="InterPro" id="IPR002772">
    <property type="entry name" value="Glyco_hydro_3_C"/>
</dbReference>
<evidence type="ECO:0000256" key="1">
    <source>
        <dbReference type="ARBA" id="ARBA00005336"/>
    </source>
</evidence>
<comment type="similarity">
    <text evidence="1">Belongs to the glycosyl hydrolase 3 family.</text>
</comment>
<evidence type="ECO:0000313" key="7">
    <source>
        <dbReference type="EMBL" id="KAK0709376.1"/>
    </source>
</evidence>
<dbReference type="RefSeq" id="XP_060292680.1">
    <property type="nucleotide sequence ID" value="XM_060445841.1"/>
</dbReference>
<comment type="caution">
    <text evidence="7">The sequence shown here is derived from an EMBL/GenBank/DDBJ whole genome shotgun (WGS) entry which is preliminary data.</text>
</comment>
<gene>
    <name evidence="7" type="ORF">B0T26DRAFT_754594</name>
</gene>
<evidence type="ECO:0000256" key="3">
    <source>
        <dbReference type="ARBA" id="ARBA00023277"/>
    </source>
</evidence>
<feature type="compositionally biased region" description="Basic residues" evidence="5">
    <location>
        <begin position="425"/>
        <end position="456"/>
    </location>
</feature>
<dbReference type="AlphaFoldDB" id="A0AA40A4V7"/>
<dbReference type="PANTHER" id="PTHR42721:SF3">
    <property type="entry name" value="BETA-D-XYLOSIDASE 5-RELATED"/>
    <property type="match status" value="1"/>
</dbReference>
<dbReference type="Gene3D" id="3.40.50.1700">
    <property type="entry name" value="Glycoside hydrolase family 3 C-terminal domain"/>
    <property type="match status" value="1"/>
</dbReference>
<feature type="domain" description="Fibronectin type III-like" evidence="6">
    <location>
        <begin position="251"/>
        <end position="321"/>
    </location>
</feature>
<dbReference type="GO" id="GO:0009044">
    <property type="term" value="F:xylan 1,4-beta-xylosidase activity"/>
    <property type="evidence" value="ECO:0007669"/>
    <property type="project" value="InterPro"/>
</dbReference>
<dbReference type="GO" id="GO:0045493">
    <property type="term" value="P:xylan catabolic process"/>
    <property type="evidence" value="ECO:0007669"/>
    <property type="project" value="InterPro"/>
</dbReference>
<dbReference type="SUPFAM" id="SSF52279">
    <property type="entry name" value="Beta-D-glucan exohydrolase, C-terminal domain"/>
    <property type="match status" value="1"/>
</dbReference>
<evidence type="ECO:0000313" key="8">
    <source>
        <dbReference type="Proteomes" id="UP001172101"/>
    </source>
</evidence>
<keyword evidence="3" id="KW-0119">Carbohydrate metabolism</keyword>
<dbReference type="Gene3D" id="2.60.40.10">
    <property type="entry name" value="Immunoglobulins"/>
    <property type="match status" value="1"/>
</dbReference>
<dbReference type="InterPro" id="IPR044993">
    <property type="entry name" value="BXL"/>
</dbReference>